<keyword evidence="5" id="KW-1185">Reference proteome</keyword>
<dbReference type="EMBL" id="JAACNH010000002">
    <property type="protein sequence ID" value="KAG8452476.1"/>
    <property type="molecule type" value="Genomic_DNA"/>
</dbReference>
<name>A0A8T2KDC8_9PIPI</name>
<dbReference type="Proteomes" id="UP000812440">
    <property type="component" value="Chromosome 2"/>
</dbReference>
<dbReference type="FunFam" id="3.40.50.720:FF:000074">
    <property type="entry name" value="Retinol dehydrogenase type 1"/>
    <property type="match status" value="1"/>
</dbReference>
<dbReference type="PANTHER" id="PTHR43313:SF54">
    <property type="entry name" value="HYDROXYSTEROID (17-BETA) DEHYDROGENASE 6 PRECURSOR"/>
    <property type="match status" value="1"/>
</dbReference>
<dbReference type="OrthoDB" id="5296at2759"/>
<comment type="caution">
    <text evidence="4">The sequence shown here is derived from an EMBL/GenBank/DDBJ whole genome shotgun (WGS) entry which is preliminary data.</text>
</comment>
<dbReference type="InterPro" id="IPR002347">
    <property type="entry name" value="SDR_fam"/>
</dbReference>
<dbReference type="Gene3D" id="3.40.50.720">
    <property type="entry name" value="NAD(P)-binding Rossmann-like Domain"/>
    <property type="match status" value="1"/>
</dbReference>
<dbReference type="PRINTS" id="PR00081">
    <property type="entry name" value="GDHRDH"/>
</dbReference>
<proteinExistence type="inferred from homology"/>
<dbReference type="Pfam" id="PF00106">
    <property type="entry name" value="adh_short"/>
    <property type="match status" value="2"/>
</dbReference>
<gene>
    <name evidence="4" type="ORF">GDO86_004315</name>
</gene>
<sequence>MWLLGIAVVALIFLYRWNRQRQMLQNLTDKYVLITGCDSGFGNLLAKQLDKRGMQVLATCFTEKGAEDLKKETSSRLQTNILDVTNSQNVKSVAKWVTKTVGNKGLWGLVNNSGSGGFFGPTEWQKKEDFSQVLEINLLGDGRIVNVSSAAGRLAIVGGGYCMSKYGVEAFSDNLRRELCHFGVKVSIIEPGAFKTAITNIDHYKHIMERLWENLTAEMKESYGEKFLQQYIQLVEGLVGASSPKLNKVTDCMEHALTAAFPWTRYSPGWDCKLYFLPLSYLPTVMSDYLICRSAPKPAPLN</sequence>
<dbReference type="AlphaFoldDB" id="A0A8T2KDC8"/>
<organism evidence="4 5">
    <name type="scientific">Hymenochirus boettgeri</name>
    <name type="common">Congo dwarf clawed frog</name>
    <dbReference type="NCBI Taxonomy" id="247094"/>
    <lineage>
        <taxon>Eukaryota</taxon>
        <taxon>Metazoa</taxon>
        <taxon>Chordata</taxon>
        <taxon>Craniata</taxon>
        <taxon>Vertebrata</taxon>
        <taxon>Euteleostomi</taxon>
        <taxon>Amphibia</taxon>
        <taxon>Batrachia</taxon>
        <taxon>Anura</taxon>
        <taxon>Pipoidea</taxon>
        <taxon>Pipidae</taxon>
        <taxon>Pipinae</taxon>
        <taxon>Hymenochirus</taxon>
    </lineage>
</organism>
<dbReference type="PANTHER" id="PTHR43313">
    <property type="entry name" value="SHORT-CHAIN DEHYDROGENASE/REDUCTASE FAMILY 9C"/>
    <property type="match status" value="1"/>
</dbReference>
<evidence type="ECO:0000313" key="4">
    <source>
        <dbReference type="EMBL" id="KAG8452476.1"/>
    </source>
</evidence>
<dbReference type="InterPro" id="IPR020904">
    <property type="entry name" value="Sc_DH/Rdtase_CS"/>
</dbReference>
<evidence type="ECO:0000313" key="5">
    <source>
        <dbReference type="Proteomes" id="UP000812440"/>
    </source>
</evidence>
<evidence type="ECO:0000256" key="2">
    <source>
        <dbReference type="ARBA" id="ARBA00023002"/>
    </source>
</evidence>
<protein>
    <submittedName>
        <fullName evidence="4">Uncharacterized protein</fullName>
    </submittedName>
</protein>
<dbReference type="SUPFAM" id="SSF51735">
    <property type="entry name" value="NAD(P)-binding Rossmann-fold domains"/>
    <property type="match status" value="1"/>
</dbReference>
<keyword evidence="2" id="KW-0560">Oxidoreductase</keyword>
<dbReference type="GO" id="GO:0016491">
    <property type="term" value="F:oxidoreductase activity"/>
    <property type="evidence" value="ECO:0007669"/>
    <property type="project" value="UniProtKB-KW"/>
</dbReference>
<dbReference type="InterPro" id="IPR036291">
    <property type="entry name" value="NAD(P)-bd_dom_sf"/>
</dbReference>
<evidence type="ECO:0000256" key="3">
    <source>
        <dbReference type="RuleBase" id="RU000363"/>
    </source>
</evidence>
<comment type="similarity">
    <text evidence="1 3">Belongs to the short-chain dehydrogenases/reductases (SDR) family.</text>
</comment>
<evidence type="ECO:0000256" key="1">
    <source>
        <dbReference type="ARBA" id="ARBA00006484"/>
    </source>
</evidence>
<reference evidence="4" key="1">
    <citation type="thesis" date="2020" institute="ProQuest LLC" country="789 East Eisenhower Parkway, Ann Arbor, MI, USA">
        <title>Comparative Genomics and Chromosome Evolution.</title>
        <authorList>
            <person name="Mudd A.B."/>
        </authorList>
    </citation>
    <scope>NUCLEOTIDE SEQUENCE</scope>
    <source>
        <strain evidence="4">Female2</strain>
        <tissue evidence="4">Blood</tissue>
    </source>
</reference>
<dbReference type="GO" id="GO:0008202">
    <property type="term" value="P:steroid metabolic process"/>
    <property type="evidence" value="ECO:0007669"/>
    <property type="project" value="TreeGrafter"/>
</dbReference>
<dbReference type="PROSITE" id="PS00061">
    <property type="entry name" value="ADH_SHORT"/>
    <property type="match status" value="1"/>
</dbReference>
<dbReference type="PRINTS" id="PR00080">
    <property type="entry name" value="SDRFAMILY"/>
</dbReference>
<accession>A0A8T2KDC8</accession>